<evidence type="ECO:0000313" key="1">
    <source>
        <dbReference type="Proteomes" id="UP000887579"/>
    </source>
</evidence>
<name>A0AC34GNB6_9BILA</name>
<sequence length="2237" mass="251075">MALLSFRKQKTIFQVIAHDNSCGSHPNNNNNNNNNKVHYSFKESSDNEIFKLDSLTGKICLQKSLDYENVSRYQLTVFATNSAERSSSTLVNVLIEDVNDNSPVFVPETYNITVYEDLPIGTALLSVHAIDEDQGKFGEVHYKIESDNSFFHIDSHNGKLYSDKPLFSFAGQTINVKAIAKDSGGLTSQIPANIEVQILPAEIDCPHFARGLYEFTISEDILPGIVIGTVEAISSRALSYRIVSGNNGKFQLDSKSGKLIVSKEQDADKSDIVLLNIEARASDNCASFSQIKIRIHDTNDNAPEFDMPEVETNVAENFPIHEPFFAVQAIDKDKHENGKVTYELIKSEPICPVIVRPLTGQLLLAAPLDFEKIKRYKITIRAQDQGIPPKASMAVVNLNVLDTNDNAPEFENQLYDFEVPEDAPLMTSIGFIKATDKDSDNNAEISYRFVDERVIDFGINSKTGEIFIRQTLDREIKQDYSFIVLAEDKGNPPLSSNASIHIRIQDINDNTPNCTNISKLRVSEYLNPKDIIGQIEAYDPDAGLNGTVVYRLQQTNEFFEIKRSGEIVLQKRLRQGIFKSPFQLAVIAEDQGPRPRPAVCIVIFELDETKSDVELLEPVERTIKINTNDEPGIKLVDIKASNAYQWNIEKSGISDFFAINNGSISLNQRPDEVKFERPQPLSVAIADSKGRKRYLSFIVRLHHLSTPDNETIVTKVKETTAIGTKLLTLSLPQRALSDSYFSLIKNNPAFEIDEKTGSVYLARRLDYNNASVVQMKIQKQNLNAANKKEMTLIFELDDSNNHSPKFSTNNYTFNVLENTVIGINIGRVEASDDDEGTNGIIKYRILGENKDFSIDIKTGEIFLHKTLHFHVKPNYVFVVEAEDSAIQSSDRRRSQCTVYINVIDTNDNSPVFKSSEQITIRWASIFNYSEPIHYFVATDVDSAEFSTLNYKIIFGNSNSFFLNQTTGALYLRENIEENTKLTIRATDISLTPRFADQQFTILIEHNSVEWSFFDKPAFNFKLPSSPIPGTVVSNFLRNDNRGIIKFGLFAPQKKFLYFEIGEIDGILRTSGVIKSGIHRLIVFATSISANATDYASVVVNIGDNIYDGPKINQDSCGNITIRENLAIPNMMQIFAYHEINETDNPFFYHIEGGADGLFTINETNGMISCKELDREKKSEHFLIISVSDNNMPKRADVCTIRVMVADENDNDPVFSSTILQIIEISDLIQAPSLLLKFSAIDADEGDNGVVKYYIKDDPSGSLDIDPDNGDLIFARDYSFPKSEFILTVAAEDYGNKVVKNSEQKLRILWKRSTKGFLRGEPKFLQQKYITYIAEGLPKNTKVMKIETSNKIFTDVPLTLSIMEGNYDSAFTIDDENYLRTAEELDAEIQTLYTLKVLATGKFVKSAETIIEIRVLDVNDNAPSFPPIKDRQISENLPIGSHITTIMANDVDADVDLEYMINPPNEYFDIGRFTGAIYLKKPLDYEIAKTIIVGIQVFDGVHIVKTNFTISVMDVNDNPPKFTSDLYKFKVSTNTAKNDIIGKVSAIDPDEGPNGEFRFELLNDSENLRIDSKTGELRLKSALKDGMVYFAPIKAVDRGNPKLSSFAMIQIQFVKNIIQQVAEFKKEKYSFLVAENYPLYLPFGKIELENQTFINFESVTLQILDKSYSDIFRLKNDGQLLLLQKIDYEFLKEYRFRVGLFIDENGVTNTSKPKSTATVIVKISDVNDNAPTFNTDSTKAIKVDEQMKKGAILGRLTATDLDTADNARIHFSILDGNQHGIIRIDSTSGAIIYDHWDDEKLYENPGVNSFNITFMAIDNGSPPLWSIHSAQLVFNIETWSGSAPMFAVPVYHKYIFENSAIGSVVLKAQAHNKWDYLGNNWRYSISDNDEIFTIESHTGEVFLKGDLDYEKRNNYEFMVTVKDARHRSAVVPVEITVIGVDEFAPVFSKSSYTFEIPINADVGQRIGNVFATDDDIGPDGKVYYSIPDDQYISFIGIDPDTGVLVLREPFPVNKSIEQITVIASSGLTQHSRATVYLEKKPQKQIYSVAKGNVAVMADINRMSPSYGKLVPSMSYERTKTFSLISSNSSDRNSNMFKSTHTDGFGVRSQPDSGIDPDALSISSSVTDYLLQIGVTPTKLDPTQLHQLSVLGKPISSHDRLDPELSELIYAKVDDILAPGTRINVHNNTYDLPLLSASSLIPFTVEHENTRRAPTFQPLTEVFSQISRMKNEQNAATQS</sequence>
<dbReference type="WBParaSite" id="ES5_v2.g4495.t1">
    <property type="protein sequence ID" value="ES5_v2.g4495.t1"/>
    <property type="gene ID" value="ES5_v2.g4495"/>
</dbReference>
<reference evidence="2" key="1">
    <citation type="submission" date="2022-11" db="UniProtKB">
        <authorList>
            <consortium name="WormBaseParasite"/>
        </authorList>
    </citation>
    <scope>IDENTIFICATION</scope>
</reference>
<evidence type="ECO:0000313" key="2">
    <source>
        <dbReference type="WBParaSite" id="ES5_v2.g4495.t1"/>
    </source>
</evidence>
<protein>
    <submittedName>
        <fullName evidence="2">Cadherin domain-containing protein</fullName>
    </submittedName>
</protein>
<accession>A0AC34GNB6</accession>
<proteinExistence type="predicted"/>
<organism evidence="1 2">
    <name type="scientific">Panagrolaimus sp. ES5</name>
    <dbReference type="NCBI Taxonomy" id="591445"/>
    <lineage>
        <taxon>Eukaryota</taxon>
        <taxon>Metazoa</taxon>
        <taxon>Ecdysozoa</taxon>
        <taxon>Nematoda</taxon>
        <taxon>Chromadorea</taxon>
        <taxon>Rhabditida</taxon>
        <taxon>Tylenchina</taxon>
        <taxon>Panagrolaimomorpha</taxon>
        <taxon>Panagrolaimoidea</taxon>
        <taxon>Panagrolaimidae</taxon>
        <taxon>Panagrolaimus</taxon>
    </lineage>
</organism>
<dbReference type="Proteomes" id="UP000887579">
    <property type="component" value="Unplaced"/>
</dbReference>